<evidence type="ECO:0000313" key="3">
    <source>
        <dbReference type="Proteomes" id="UP000261016"/>
    </source>
</evidence>
<organism evidence="2 3">
    <name type="scientific">Staphylococcus warneri</name>
    <dbReference type="NCBI Taxonomy" id="1292"/>
    <lineage>
        <taxon>Bacteria</taxon>
        <taxon>Bacillati</taxon>
        <taxon>Bacillota</taxon>
        <taxon>Bacilli</taxon>
        <taxon>Bacillales</taxon>
        <taxon>Staphylococcaceae</taxon>
        <taxon>Staphylococcus</taxon>
    </lineage>
</organism>
<dbReference type="EMBL" id="QXWP01000004">
    <property type="protein sequence ID" value="NBH30961.1"/>
    <property type="molecule type" value="Genomic_DNA"/>
</dbReference>
<dbReference type="Gene3D" id="3.40.1350.140">
    <property type="entry name" value="MepB-like"/>
    <property type="match status" value="1"/>
</dbReference>
<sequence length="173" mass="20781">MVKNLKSLQSVVILNELERIYQTAILDTVEREPWNHEYEALEFKLFEYRFKSRLAKKTPKKKGYFVTLWEKDANHQNTPLHFDKMSDYLMIYVNDQTRKGIFIFDKETLLNHGILTDNHHKGKMAFRVYPDWETDLNVTALKTQQWQQMYFINLSHSDTENQLSHINTMIHLN</sequence>
<accession>A0A6H3FM93</accession>
<dbReference type="InterPro" id="IPR011235">
    <property type="entry name" value="MepB-like"/>
</dbReference>
<dbReference type="EMBL" id="QSTD01000003">
    <property type="protein sequence ID" value="RGM30383.1"/>
    <property type="molecule type" value="Genomic_DNA"/>
</dbReference>
<reference evidence="2 3" key="1">
    <citation type="submission" date="2018-08" db="EMBL/GenBank/DDBJ databases">
        <title>A genome reference for cultivated species of the human gut microbiota.</title>
        <authorList>
            <person name="Zou Y."/>
            <person name="Xue W."/>
            <person name="Luo G."/>
        </authorList>
    </citation>
    <scope>NUCLEOTIDE SEQUENCE [LARGE SCALE GENOMIC DNA]</scope>
    <source>
        <strain evidence="2 3">OM08-17AT</strain>
    </source>
</reference>
<dbReference type="PIRSF" id="PIRSF032285">
    <property type="entry name" value="UCP032285"/>
    <property type="match status" value="1"/>
</dbReference>
<dbReference type="RefSeq" id="WP_002466336.1">
    <property type="nucleotide sequence ID" value="NZ_CABMFV010000003.1"/>
</dbReference>
<reference evidence="1 4" key="2">
    <citation type="submission" date="2018-08" db="EMBL/GenBank/DDBJ databases">
        <title>Murine metabolic-syndrome-specific gut microbial biobank.</title>
        <authorList>
            <person name="Liu C."/>
        </authorList>
    </citation>
    <scope>NUCLEOTIDE SEQUENCE [LARGE SCALE GENOMIC DNA]</scope>
    <source>
        <strain evidence="1 4">1XD21-27</strain>
    </source>
</reference>
<gene>
    <name evidence="1" type="ORF">D3Z30_08185</name>
    <name evidence="2" type="ORF">DXC19_07975</name>
</gene>
<evidence type="ECO:0000313" key="2">
    <source>
        <dbReference type="EMBL" id="RGM30383.1"/>
    </source>
</evidence>
<dbReference type="Pfam" id="PF08877">
    <property type="entry name" value="MepB-like"/>
    <property type="match status" value="1"/>
</dbReference>
<evidence type="ECO:0000313" key="4">
    <source>
        <dbReference type="Proteomes" id="UP000481807"/>
    </source>
</evidence>
<dbReference type="Proteomes" id="UP000261016">
    <property type="component" value="Unassembled WGS sequence"/>
</dbReference>
<dbReference type="AlphaFoldDB" id="A0A6H3FM93"/>
<evidence type="ECO:0000313" key="1">
    <source>
        <dbReference type="EMBL" id="NBH30961.1"/>
    </source>
</evidence>
<protein>
    <submittedName>
        <fullName evidence="2">MepB protein</fullName>
    </submittedName>
</protein>
<name>A0A6H3FM93_STAWA</name>
<dbReference type="Proteomes" id="UP000481807">
    <property type="component" value="Unassembled WGS sequence"/>
</dbReference>
<comment type="caution">
    <text evidence="2">The sequence shown here is derived from an EMBL/GenBank/DDBJ whole genome shotgun (WGS) entry which is preliminary data.</text>
</comment>
<dbReference type="InterPro" id="IPR038231">
    <property type="entry name" value="MepB-like_sf"/>
</dbReference>
<proteinExistence type="predicted"/>